<dbReference type="InterPro" id="IPR047187">
    <property type="entry name" value="SF1_C_Upf1"/>
</dbReference>
<sequence>MSNISNILNFYKDCYAFDYQSVCIRNFFGREAQYVNVIADLSPISEKNKEILVEARWGQKVLKDLAIHGKEKALYAGALFLLGSSKQLGRKIRVAPPLYLYEASLVDHFGNHRVSIDVDGAIINPYFLEYLKSLYPNVDISYEDFASTLPTGILGIAEIIQIETTLKTHFPLLDCSHLNKWYVPHAKLENARFCYKQNNPNDFNRLICGVSLAIIKKQEGSRGVINELDELAKRNITDNTLNELFSEGKRYQKSSIPLSVDVPIPLSERQKEVFYNVSQENISLVIGPPGTGKSYTISALTTELIGKGQSVLIASKNSQAGSVISKKIENDVRIKGVVIKAARKSYKYHLSNRIDNILSGIQRKNPPSKEDLSIIGRNITQYSRSIEKLIKQLQLQEKTEHEWGLFFKEYQNGFFEKFKKKWIEYRHQNLKKIWHLKDEIDDLVSRKNKLVRKYIKLNYDYTLSETLKRFRRDIQNFSKTLNTSEGKVIQKHFENTNFKNVLKAIPAWIINCSDAHHILPLESEIFDVLIIDEATQCDIASCLPLIYRAKKIVIIGDPKQLRHISFLSNARQEILNQQYELNGMKYRNYSILDLVSDLIPSQTQITFLNEHFRSFPDIISFSNSKFYNNSLHLMTATPITNILKHLYIHHVSGVRNTKGENLAEANAIIKKMLSVVEKEVDLDADLSSKIGIISPFRAQVSLLKSLIRETFSLEQIKKHDLLIGTPYHFQGEERDIMLISFTLDASSHSGAFNYLNKADVFNVSITRARSLQIIYTSLQHAEVNEQSLLHEYLLHIEKIRTPKKLQSGADDHDEFTQEIIQHITNWGVDRIYTTYAISGVIIDLVIVQNGKTLCIDLIGYPGEYQEMFSQNQLNMLDRMGHKVFFLPYSEWKLNYEQTLESLHKFIFS</sequence>
<protein>
    <recommendedName>
        <fullName evidence="5">AAA family ATPase</fullName>
    </recommendedName>
</protein>
<evidence type="ECO:0000313" key="3">
    <source>
        <dbReference type="EMBL" id="GLR20173.1"/>
    </source>
</evidence>
<dbReference type="InterPro" id="IPR041679">
    <property type="entry name" value="DNA2/NAM7-like_C"/>
</dbReference>
<dbReference type="AlphaFoldDB" id="A0AA37WGR8"/>
<proteinExistence type="predicted"/>
<reference evidence="3" key="1">
    <citation type="journal article" date="2014" name="Int. J. Syst. Evol. Microbiol.">
        <title>Complete genome sequence of Corynebacterium casei LMG S-19264T (=DSM 44701T), isolated from a smear-ripened cheese.</title>
        <authorList>
            <consortium name="US DOE Joint Genome Institute (JGI-PGF)"/>
            <person name="Walter F."/>
            <person name="Albersmeier A."/>
            <person name="Kalinowski J."/>
            <person name="Ruckert C."/>
        </authorList>
    </citation>
    <scope>NUCLEOTIDE SEQUENCE</scope>
    <source>
        <strain evidence="3">NBRC 108769</strain>
    </source>
</reference>
<evidence type="ECO:0000313" key="4">
    <source>
        <dbReference type="Proteomes" id="UP001156666"/>
    </source>
</evidence>
<accession>A0AA37WGR8</accession>
<dbReference type="EMBL" id="BSOH01000037">
    <property type="protein sequence ID" value="GLR20173.1"/>
    <property type="molecule type" value="Genomic_DNA"/>
</dbReference>
<evidence type="ECO:0008006" key="5">
    <source>
        <dbReference type="Google" id="ProtNLM"/>
    </source>
</evidence>
<dbReference type="InterPro" id="IPR045055">
    <property type="entry name" value="DNA2/NAM7-like"/>
</dbReference>
<dbReference type="InterPro" id="IPR041677">
    <property type="entry name" value="DNA2/NAM7_AAA_11"/>
</dbReference>
<reference evidence="3" key="2">
    <citation type="submission" date="2023-01" db="EMBL/GenBank/DDBJ databases">
        <title>Draft genome sequence of Portibacter lacus strain NBRC 108769.</title>
        <authorList>
            <person name="Sun Q."/>
            <person name="Mori K."/>
        </authorList>
    </citation>
    <scope>NUCLEOTIDE SEQUENCE</scope>
    <source>
        <strain evidence="3">NBRC 108769</strain>
    </source>
</reference>
<feature type="domain" description="DNA2/NAM7 helicase-like C-terminal" evidence="2">
    <location>
        <begin position="600"/>
        <end position="774"/>
    </location>
</feature>
<feature type="domain" description="DNA2/NAM7 helicase helicase" evidence="1">
    <location>
        <begin position="267"/>
        <end position="562"/>
    </location>
</feature>
<keyword evidence="4" id="KW-1185">Reference proteome</keyword>
<dbReference type="InterPro" id="IPR027417">
    <property type="entry name" value="P-loop_NTPase"/>
</dbReference>
<dbReference type="Pfam" id="PF13087">
    <property type="entry name" value="AAA_12"/>
    <property type="match status" value="1"/>
</dbReference>
<dbReference type="Proteomes" id="UP001156666">
    <property type="component" value="Unassembled WGS sequence"/>
</dbReference>
<dbReference type="Pfam" id="PF13086">
    <property type="entry name" value="AAA_11"/>
    <property type="match status" value="1"/>
</dbReference>
<organism evidence="3 4">
    <name type="scientific">Portibacter lacus</name>
    <dbReference type="NCBI Taxonomy" id="1099794"/>
    <lineage>
        <taxon>Bacteria</taxon>
        <taxon>Pseudomonadati</taxon>
        <taxon>Bacteroidota</taxon>
        <taxon>Saprospiria</taxon>
        <taxon>Saprospirales</taxon>
        <taxon>Haliscomenobacteraceae</taxon>
        <taxon>Portibacter</taxon>
    </lineage>
</organism>
<dbReference type="GO" id="GO:0004386">
    <property type="term" value="F:helicase activity"/>
    <property type="evidence" value="ECO:0007669"/>
    <property type="project" value="InterPro"/>
</dbReference>
<dbReference type="SUPFAM" id="SSF52540">
    <property type="entry name" value="P-loop containing nucleoside triphosphate hydrolases"/>
    <property type="match status" value="1"/>
</dbReference>
<dbReference type="Gene3D" id="3.40.50.300">
    <property type="entry name" value="P-loop containing nucleotide triphosphate hydrolases"/>
    <property type="match status" value="2"/>
</dbReference>
<gene>
    <name evidence="3" type="ORF">GCM10007940_47890</name>
</gene>
<evidence type="ECO:0000259" key="2">
    <source>
        <dbReference type="Pfam" id="PF13087"/>
    </source>
</evidence>
<evidence type="ECO:0000259" key="1">
    <source>
        <dbReference type="Pfam" id="PF13086"/>
    </source>
</evidence>
<dbReference type="PANTHER" id="PTHR10887:SF495">
    <property type="entry name" value="HELICASE SENATAXIN ISOFORM X1-RELATED"/>
    <property type="match status" value="1"/>
</dbReference>
<comment type="caution">
    <text evidence="3">The sequence shown here is derived from an EMBL/GenBank/DDBJ whole genome shotgun (WGS) entry which is preliminary data.</text>
</comment>
<dbReference type="PANTHER" id="PTHR10887">
    <property type="entry name" value="DNA2/NAM7 HELICASE FAMILY"/>
    <property type="match status" value="1"/>
</dbReference>
<dbReference type="CDD" id="cd18808">
    <property type="entry name" value="SF1_C_Upf1"/>
    <property type="match status" value="1"/>
</dbReference>
<dbReference type="RefSeq" id="WP_235295010.1">
    <property type="nucleotide sequence ID" value="NZ_BSOH01000037.1"/>
</dbReference>
<name>A0AA37WGR8_9BACT</name>